<evidence type="ECO:0000313" key="7">
    <source>
        <dbReference type="Proteomes" id="UP000697127"/>
    </source>
</evidence>
<dbReference type="PANTHER" id="PTHR40787:SF3">
    <property type="entry name" value="PROTEIN TRANSPORT PROTEIN SEC39"/>
    <property type="match status" value="1"/>
</dbReference>
<dbReference type="InterPro" id="IPR013244">
    <property type="entry name" value="Sec39_domain"/>
</dbReference>
<accession>A0A9P6WLE5</accession>
<protein>
    <recommendedName>
        <fullName evidence="5">Sec39 domain-containing protein</fullName>
    </recommendedName>
</protein>
<dbReference type="GO" id="GO:0006890">
    <property type="term" value="P:retrograde vesicle-mediated transport, Golgi to endoplasmic reticulum"/>
    <property type="evidence" value="ECO:0007669"/>
    <property type="project" value="InterPro"/>
</dbReference>
<name>A0A9P6WLE5_9ASCO</name>
<sequence>MLKEVGSINKWLVNVSKERSSMDICQMDNLVYRAKNLITTQDESCISNDENKNLKKIETTLESQIEQTTLDGIIIPRADELNVNTDIDFENIRTPFTDESCTSESEPDEEVARYYETVNDYGKVQYWKFNCNTEPIENRLQPQLFQHHTLPPRLFRDNDIPYIYTINLKCPKSANEVELENYKLMTQQDLKKNAMTYRYSRQYKVDNSKIEHLCRMCPFKRWIPKERFYEHMGLAHGLFLVENLGYIGLPPPDALFRLNPNILDFIESLIDLQDKSSFANNDEIVDVYTFFEDKSRIPIAITQFISLPTEEKKRLVETLNISFNSIGIKYSFNVDISQKINNAEAKHSKYADLELLDWIKGFYSPLSTLTTLLNYNYILLDYENILSLEEIVEIISIHIENDKQAESKIIDDVLIPFFQYTGSDAWNCFNAGLLKFGHKCILERDHTNIINNYKILLHLLRHDRLLSAIDQMEYNIKATFVCTILSIIYLCPKAILQVFVYSKEMMMLLRTLKLKSAGENGFNTKELQGLTLDEIAQKISASPETIDFMLNIINIGEILYSNELSFVDIIELENSERSVQFTQLVKFINNEVTYETSTKKWSLFLSSLYSTMRKTSVFNKISIEELSELVLYKLLELKQFVVIRDVFLVDFNDVVKDQYEAIITKHCWQLYMKAQNCDQKIGSLKDCVDSLKLLEPKSHDAHRLSSLIEANTKLLEWKFYLEPGVPITPKDIVELNDPLAIIRRILELNDKAYMYPGDLYYILTLFINGMEVVDDNKLFVFKDMSYTDQSNLLAVKLKLMCLEFSSATDYEYSFNLSFELLNFSIKRRYEIDELFNLISENWFLFFQACKNEYDDISEILVLDNKLKLLGKLLLVVPTEFNTSVLEQWQMLNSQKEQMTTNFDFYGENNQGKNQSPSHIIESSLGDVQSRLQRSLKSSAQDLLNTDSSEIGKNIIGWIVGAN</sequence>
<evidence type="ECO:0000256" key="1">
    <source>
        <dbReference type="ARBA" id="ARBA00004240"/>
    </source>
</evidence>
<dbReference type="GO" id="GO:0005783">
    <property type="term" value="C:endoplasmic reticulum"/>
    <property type="evidence" value="ECO:0007669"/>
    <property type="project" value="UniProtKB-SubCell"/>
</dbReference>
<reference evidence="6" key="1">
    <citation type="submission" date="2020-11" db="EMBL/GenBank/DDBJ databases">
        <title>Kefir isolates.</title>
        <authorList>
            <person name="Marcisauskas S."/>
            <person name="Kim Y."/>
            <person name="Blasche S."/>
        </authorList>
    </citation>
    <scope>NUCLEOTIDE SEQUENCE</scope>
    <source>
        <strain evidence="6">Olga-1</strain>
    </source>
</reference>
<dbReference type="Proteomes" id="UP000697127">
    <property type="component" value="Unassembled WGS sequence"/>
</dbReference>
<keyword evidence="3" id="KW-0256">Endoplasmic reticulum</keyword>
<dbReference type="GO" id="GO:0015031">
    <property type="term" value="P:protein transport"/>
    <property type="evidence" value="ECO:0007669"/>
    <property type="project" value="UniProtKB-KW"/>
</dbReference>
<proteinExistence type="predicted"/>
<dbReference type="AlphaFoldDB" id="A0A9P6WLE5"/>
<evidence type="ECO:0000256" key="2">
    <source>
        <dbReference type="ARBA" id="ARBA00022448"/>
    </source>
</evidence>
<evidence type="ECO:0000313" key="6">
    <source>
        <dbReference type="EMBL" id="KAG0689172.1"/>
    </source>
</evidence>
<keyword evidence="4" id="KW-0653">Protein transport</keyword>
<dbReference type="EMBL" id="PUHW01000097">
    <property type="protein sequence ID" value="KAG0689172.1"/>
    <property type="molecule type" value="Genomic_DNA"/>
</dbReference>
<comment type="subcellular location">
    <subcellularLocation>
        <location evidence="1">Endoplasmic reticulum</location>
    </subcellularLocation>
</comment>
<dbReference type="PANTHER" id="PTHR40787">
    <property type="entry name" value="SECRETED PROTEIN"/>
    <property type="match status" value="1"/>
</dbReference>
<gene>
    <name evidence="6" type="ORF">C6P40_005473</name>
</gene>
<keyword evidence="2" id="KW-0813">Transport</keyword>
<keyword evidence="7" id="KW-1185">Reference proteome</keyword>
<evidence type="ECO:0000256" key="3">
    <source>
        <dbReference type="ARBA" id="ARBA00022824"/>
    </source>
</evidence>
<feature type="domain" description="Sec39" evidence="5">
    <location>
        <begin position="354"/>
        <end position="896"/>
    </location>
</feature>
<evidence type="ECO:0000259" key="5">
    <source>
        <dbReference type="Pfam" id="PF08314"/>
    </source>
</evidence>
<dbReference type="Pfam" id="PF08314">
    <property type="entry name" value="Sec39"/>
    <property type="match status" value="1"/>
</dbReference>
<organism evidence="6 7">
    <name type="scientific">Pichia californica</name>
    <dbReference type="NCBI Taxonomy" id="460514"/>
    <lineage>
        <taxon>Eukaryota</taxon>
        <taxon>Fungi</taxon>
        <taxon>Dikarya</taxon>
        <taxon>Ascomycota</taxon>
        <taxon>Saccharomycotina</taxon>
        <taxon>Pichiomycetes</taxon>
        <taxon>Pichiales</taxon>
        <taxon>Pichiaceae</taxon>
        <taxon>Pichia</taxon>
    </lineage>
</organism>
<comment type="caution">
    <text evidence="6">The sequence shown here is derived from an EMBL/GenBank/DDBJ whole genome shotgun (WGS) entry which is preliminary data.</text>
</comment>
<evidence type="ECO:0000256" key="4">
    <source>
        <dbReference type="ARBA" id="ARBA00022927"/>
    </source>
</evidence>